<dbReference type="PANTHER" id="PTHR38834:SF3">
    <property type="entry name" value="SOLUTE-BINDING PROTEIN FAMILY 3_N-TERMINAL DOMAIN-CONTAINING PROTEIN"/>
    <property type="match status" value="1"/>
</dbReference>
<accession>A0A1W1HCV1</accession>
<dbReference type="STRING" id="1246637.MTBBW1_2170003"/>
<dbReference type="SUPFAM" id="SSF53850">
    <property type="entry name" value="Periplasmic binding protein-like II"/>
    <property type="match status" value="1"/>
</dbReference>
<reference evidence="3 4" key="1">
    <citation type="submission" date="2017-03" db="EMBL/GenBank/DDBJ databases">
        <authorList>
            <person name="Afonso C.L."/>
            <person name="Miller P.J."/>
            <person name="Scott M.A."/>
            <person name="Spackman E."/>
            <person name="Goraichik I."/>
            <person name="Dimitrov K.M."/>
            <person name="Suarez D.L."/>
            <person name="Swayne D.E."/>
        </authorList>
    </citation>
    <scope>NUCLEOTIDE SEQUENCE [LARGE SCALE GENOMIC DNA]</scope>
    <source>
        <strain evidence="3">PRJEB14757</strain>
    </source>
</reference>
<dbReference type="SMART" id="SM00062">
    <property type="entry name" value="PBPb"/>
    <property type="match status" value="1"/>
</dbReference>
<dbReference type="Proteomes" id="UP000191931">
    <property type="component" value="Unassembled WGS sequence"/>
</dbReference>
<feature type="domain" description="Solute-binding protein family 3/N-terminal" evidence="2">
    <location>
        <begin position="27"/>
        <end position="251"/>
    </location>
</feature>
<gene>
    <name evidence="3" type="ORF">MTBBW1_2170003</name>
</gene>
<dbReference type="OrthoDB" id="5452509at2"/>
<dbReference type="Pfam" id="PF00497">
    <property type="entry name" value="SBP_bac_3"/>
    <property type="match status" value="1"/>
</dbReference>
<evidence type="ECO:0000313" key="3">
    <source>
        <dbReference type="EMBL" id="SLM30232.1"/>
    </source>
</evidence>
<protein>
    <submittedName>
        <fullName evidence="3">Putative ABC-type amino acid transport/signal transduction systems, periplasmic component/domain</fullName>
    </submittedName>
</protein>
<dbReference type="EMBL" id="FWEV01000132">
    <property type="protein sequence ID" value="SLM30232.1"/>
    <property type="molecule type" value="Genomic_DNA"/>
</dbReference>
<dbReference type="Gene3D" id="3.40.190.10">
    <property type="entry name" value="Periplasmic binding protein-like II"/>
    <property type="match status" value="2"/>
</dbReference>
<dbReference type="AlphaFoldDB" id="A0A1W1HCV1"/>
<evidence type="ECO:0000256" key="1">
    <source>
        <dbReference type="SAM" id="SignalP"/>
    </source>
</evidence>
<dbReference type="RefSeq" id="WP_080807951.1">
    <property type="nucleotide sequence ID" value="NZ_LT828559.1"/>
</dbReference>
<name>A0A1W1HCV1_9BACT</name>
<sequence length="251" mass="28944">MKKSRLFQVVISIIFCLTFLNAVEAETLTVATGEWAPYTSEAVEGYGFCSEITTAVVKEMGMDVTYEFYPWKRCEHYITKGKAWAALPYYKNPDREEKYVFSDSIAPSRSVFFYYKDKLNGVDWKTIDDLKSYKFGGVLGYGNHETLQKNGFNVDFAADEIMNLKKLRAGRIDIFPMDELVARSLIKNNLPEEIGNFNTLSKPEAEYPLYLIVDKQNKKSVELVEQFNSALKRIKEKGIYSKILQKYNLNE</sequence>
<dbReference type="PANTHER" id="PTHR38834">
    <property type="entry name" value="PERIPLASMIC SUBSTRATE BINDING PROTEIN FAMILY 3"/>
    <property type="match status" value="1"/>
</dbReference>
<keyword evidence="4" id="KW-1185">Reference proteome</keyword>
<keyword evidence="1" id="KW-0732">Signal</keyword>
<feature type="chain" id="PRO_5010704150" evidence="1">
    <location>
        <begin position="25"/>
        <end position="251"/>
    </location>
</feature>
<dbReference type="InterPro" id="IPR001638">
    <property type="entry name" value="Solute-binding_3/MltF_N"/>
</dbReference>
<evidence type="ECO:0000259" key="2">
    <source>
        <dbReference type="SMART" id="SM00062"/>
    </source>
</evidence>
<evidence type="ECO:0000313" key="4">
    <source>
        <dbReference type="Proteomes" id="UP000191931"/>
    </source>
</evidence>
<proteinExistence type="predicted"/>
<organism evidence="3 4">
    <name type="scientific">Desulfamplus magnetovallimortis</name>
    <dbReference type="NCBI Taxonomy" id="1246637"/>
    <lineage>
        <taxon>Bacteria</taxon>
        <taxon>Pseudomonadati</taxon>
        <taxon>Thermodesulfobacteriota</taxon>
        <taxon>Desulfobacteria</taxon>
        <taxon>Desulfobacterales</taxon>
        <taxon>Desulfobacteraceae</taxon>
        <taxon>Desulfamplus</taxon>
    </lineage>
</organism>
<feature type="signal peptide" evidence="1">
    <location>
        <begin position="1"/>
        <end position="24"/>
    </location>
</feature>